<dbReference type="EMBL" id="CM043769">
    <property type="protein sequence ID" value="KAI4841145.1"/>
    <property type="molecule type" value="Genomic_DNA"/>
</dbReference>
<evidence type="ECO:0000313" key="2">
    <source>
        <dbReference type="Proteomes" id="UP001056978"/>
    </source>
</evidence>
<comment type="caution">
    <text evidence="1">The sequence shown here is derived from an EMBL/GenBank/DDBJ whole genome shotgun (WGS) entry which is preliminary data.</text>
</comment>
<protein>
    <submittedName>
        <fullName evidence="1">Uncharacterized protein</fullName>
    </submittedName>
</protein>
<dbReference type="Proteomes" id="UP001056978">
    <property type="component" value="Chromosome 1"/>
</dbReference>
<name>A0ACB9YGG1_PLABR</name>
<evidence type="ECO:0000313" key="1">
    <source>
        <dbReference type="EMBL" id="KAI4841145.1"/>
    </source>
</evidence>
<gene>
    <name evidence="1" type="ORF">MKS88_000380</name>
</gene>
<accession>A0ACB9YGG1</accession>
<sequence>MDKKNKLDSYSSLRTNRLLSESSLDVISTGYRSGHKGYYKLMDEKADTYKIDKDSKSRKNIIKEILLKAEERNNLFKKRKYSSFNILDLFLEKDIFNELDSVYKINNNKKIDIQTARLMNRRKTSFGYSLYF</sequence>
<keyword evidence="2" id="KW-1185">Reference proteome</keyword>
<proteinExistence type="predicted"/>
<organism evidence="1 2">
    <name type="scientific">Plasmodium brasilianum</name>
    <dbReference type="NCBI Taxonomy" id="5824"/>
    <lineage>
        <taxon>Eukaryota</taxon>
        <taxon>Sar</taxon>
        <taxon>Alveolata</taxon>
        <taxon>Apicomplexa</taxon>
        <taxon>Aconoidasida</taxon>
        <taxon>Haemosporida</taxon>
        <taxon>Plasmodiidae</taxon>
        <taxon>Plasmodium</taxon>
        <taxon>Plasmodium (Plasmodium)</taxon>
    </lineage>
</organism>
<reference evidence="1" key="1">
    <citation type="submission" date="2022-06" db="EMBL/GenBank/DDBJ databases">
        <title>The First Complete Genome of the Simian Malaria Parasite Plasmodium brasilianum.</title>
        <authorList>
            <person name="Bajic M."/>
            <person name="Ravishankar S."/>
        </authorList>
    </citation>
    <scope>NUCLEOTIDE SEQUENCE</scope>
    <source>
        <strain evidence="1">Bolivian I</strain>
    </source>
</reference>